<dbReference type="AlphaFoldDB" id="A0AA96LF56"/>
<evidence type="ECO:0000313" key="2">
    <source>
        <dbReference type="Proteomes" id="UP001305702"/>
    </source>
</evidence>
<accession>A0AA96LF56</accession>
<dbReference type="EMBL" id="CP130318">
    <property type="protein sequence ID" value="WNQ12068.1"/>
    <property type="molecule type" value="Genomic_DNA"/>
</dbReference>
<organism evidence="1 2">
    <name type="scientific">Paenibacillus aurantius</name>
    <dbReference type="NCBI Taxonomy" id="2918900"/>
    <lineage>
        <taxon>Bacteria</taxon>
        <taxon>Bacillati</taxon>
        <taxon>Bacillota</taxon>
        <taxon>Bacilli</taxon>
        <taxon>Bacillales</taxon>
        <taxon>Paenibacillaceae</taxon>
        <taxon>Paenibacillus</taxon>
    </lineage>
</organism>
<dbReference type="Proteomes" id="UP001305702">
    <property type="component" value="Chromosome"/>
</dbReference>
<name>A0AA96LF56_9BACL</name>
<dbReference type="RefSeq" id="WP_315605845.1">
    <property type="nucleotide sequence ID" value="NZ_CP130318.1"/>
</dbReference>
<protein>
    <submittedName>
        <fullName evidence="1">Uncharacterized protein</fullName>
    </submittedName>
</protein>
<proteinExistence type="predicted"/>
<dbReference type="KEGG" id="paun:MJA45_03120"/>
<keyword evidence="2" id="KW-1185">Reference proteome</keyword>
<sequence>MLLQLHEIFMGKVRGKTPVSRKTMKIIVDSIIEQIHAHYFKTKPNGHANIRATINSNLESFNEKEDKNVLRSLNAILRVYGSVFSKSYSDHDTDYEEFLKNELKAFSKALTEHTLFKDDVNAKKIRELWPHE</sequence>
<gene>
    <name evidence="1" type="ORF">MJA45_03120</name>
</gene>
<reference evidence="1 2" key="1">
    <citation type="submission" date="2022-02" db="EMBL/GenBank/DDBJ databases">
        <title>Paenibacillus sp. MBLB1776 Whole Genome Shotgun Sequencing.</title>
        <authorList>
            <person name="Hwang C.Y."/>
            <person name="Cho E.-S."/>
            <person name="Seo M.-J."/>
        </authorList>
    </citation>
    <scope>NUCLEOTIDE SEQUENCE [LARGE SCALE GENOMIC DNA]</scope>
    <source>
        <strain evidence="1 2">MBLB1776</strain>
    </source>
</reference>
<evidence type="ECO:0000313" key="1">
    <source>
        <dbReference type="EMBL" id="WNQ12068.1"/>
    </source>
</evidence>